<dbReference type="EMBL" id="CM037015">
    <property type="protein sequence ID" value="KAH7683366.1"/>
    <property type="molecule type" value="Genomic_DNA"/>
</dbReference>
<organism evidence="1 2">
    <name type="scientific">Dioscorea alata</name>
    <name type="common">Purple yam</name>
    <dbReference type="NCBI Taxonomy" id="55571"/>
    <lineage>
        <taxon>Eukaryota</taxon>
        <taxon>Viridiplantae</taxon>
        <taxon>Streptophyta</taxon>
        <taxon>Embryophyta</taxon>
        <taxon>Tracheophyta</taxon>
        <taxon>Spermatophyta</taxon>
        <taxon>Magnoliopsida</taxon>
        <taxon>Liliopsida</taxon>
        <taxon>Dioscoreales</taxon>
        <taxon>Dioscoreaceae</taxon>
        <taxon>Dioscorea</taxon>
    </lineage>
</organism>
<dbReference type="Proteomes" id="UP000827976">
    <property type="component" value="Chromosome 5"/>
</dbReference>
<protein>
    <submittedName>
        <fullName evidence="1">Uncharacterized protein</fullName>
    </submittedName>
</protein>
<comment type="caution">
    <text evidence="1">The sequence shown here is derived from an EMBL/GenBank/DDBJ whole genome shotgun (WGS) entry which is preliminary data.</text>
</comment>
<reference evidence="2" key="1">
    <citation type="journal article" date="2022" name="Nat. Commun.">
        <title>Chromosome evolution and the genetic basis of agronomically important traits in greater yam.</title>
        <authorList>
            <person name="Bredeson J.V."/>
            <person name="Lyons J.B."/>
            <person name="Oniyinde I.O."/>
            <person name="Okereke N.R."/>
            <person name="Kolade O."/>
            <person name="Nnabue I."/>
            <person name="Nwadili C.O."/>
            <person name="Hribova E."/>
            <person name="Parker M."/>
            <person name="Nwogha J."/>
            <person name="Shu S."/>
            <person name="Carlson J."/>
            <person name="Kariba R."/>
            <person name="Muthemba S."/>
            <person name="Knop K."/>
            <person name="Barton G.J."/>
            <person name="Sherwood A.V."/>
            <person name="Lopez-Montes A."/>
            <person name="Asiedu R."/>
            <person name="Jamnadass R."/>
            <person name="Muchugi A."/>
            <person name="Goodstein D."/>
            <person name="Egesi C.N."/>
            <person name="Featherston J."/>
            <person name="Asfaw A."/>
            <person name="Simpson G.G."/>
            <person name="Dolezel J."/>
            <person name="Hendre P.S."/>
            <person name="Van Deynze A."/>
            <person name="Kumar P.L."/>
            <person name="Obidiegwu J.E."/>
            <person name="Bhattacharjee R."/>
            <person name="Rokhsar D.S."/>
        </authorList>
    </citation>
    <scope>NUCLEOTIDE SEQUENCE [LARGE SCALE GENOMIC DNA]</scope>
    <source>
        <strain evidence="2">cv. TDa95/00328</strain>
    </source>
</reference>
<name>A0ACB7W7H8_DIOAL</name>
<gene>
    <name evidence="1" type="ORF">IHE45_05G177700</name>
</gene>
<evidence type="ECO:0000313" key="2">
    <source>
        <dbReference type="Proteomes" id="UP000827976"/>
    </source>
</evidence>
<proteinExistence type="predicted"/>
<sequence>MQGQPPPTGRSWFRLTSMSSLMESPPQPSPEQSQPTISPALAPPPPPSHGGSPSIMKSSPPPSPKIIKPAAMASQAPIPEPESKSMLAPQPENISTQHSANIDSHNNNIKSKNDEEPYNNTNETKLKHTKKEGDTKWGTITIKGDNMGAYMDLKKQSNNNNNNNNNNMLKQEASNDKPMTALVNSNVQAINNSMVLNNVFAHKNPGVHLNLISRHRPMSSGNIHLLKA</sequence>
<keyword evidence="2" id="KW-1185">Reference proteome</keyword>
<accession>A0ACB7W7H8</accession>
<evidence type="ECO:0000313" key="1">
    <source>
        <dbReference type="EMBL" id="KAH7683366.1"/>
    </source>
</evidence>